<reference evidence="1 2" key="1">
    <citation type="submission" date="2020-07" db="EMBL/GenBank/DDBJ databases">
        <title>Sequencing the genomes of 1000 actinobacteria strains.</title>
        <authorList>
            <person name="Klenk H.-P."/>
        </authorList>
    </citation>
    <scope>NUCLEOTIDE SEQUENCE [LARGE SCALE GENOMIC DNA]</scope>
    <source>
        <strain evidence="1 2">DSM 22083</strain>
    </source>
</reference>
<dbReference type="AlphaFoldDB" id="A0A7Y9LC09"/>
<accession>A0A7Y9LC09</accession>
<comment type="caution">
    <text evidence="1">The sequence shown here is derived from an EMBL/GenBank/DDBJ whole genome shotgun (WGS) entry which is preliminary data.</text>
</comment>
<proteinExistence type="predicted"/>
<sequence length="36" mass="4212">MHAFAISYPDESSPLLPQKEARRDHWLTIMRDRDGA</sequence>
<evidence type="ECO:0000313" key="2">
    <source>
        <dbReference type="Proteomes" id="UP000569914"/>
    </source>
</evidence>
<protein>
    <submittedName>
        <fullName evidence="1">Uncharacterized protein</fullName>
    </submittedName>
</protein>
<keyword evidence="2" id="KW-1185">Reference proteome</keyword>
<dbReference type="Proteomes" id="UP000569914">
    <property type="component" value="Unassembled WGS sequence"/>
</dbReference>
<organism evidence="1 2">
    <name type="scientific">Microlunatus parietis</name>
    <dbReference type="NCBI Taxonomy" id="682979"/>
    <lineage>
        <taxon>Bacteria</taxon>
        <taxon>Bacillati</taxon>
        <taxon>Actinomycetota</taxon>
        <taxon>Actinomycetes</taxon>
        <taxon>Propionibacteriales</taxon>
        <taxon>Propionibacteriaceae</taxon>
        <taxon>Microlunatus</taxon>
    </lineage>
</organism>
<name>A0A7Y9LC09_9ACTN</name>
<dbReference type="EMBL" id="JACCBU010000001">
    <property type="protein sequence ID" value="NYE74369.1"/>
    <property type="molecule type" value="Genomic_DNA"/>
</dbReference>
<evidence type="ECO:0000313" key="1">
    <source>
        <dbReference type="EMBL" id="NYE74369.1"/>
    </source>
</evidence>
<gene>
    <name evidence="1" type="ORF">BKA15_005698</name>
</gene>